<dbReference type="GO" id="GO:0009398">
    <property type="term" value="P:FMN biosynthetic process"/>
    <property type="evidence" value="ECO:0007669"/>
    <property type="project" value="TreeGrafter"/>
</dbReference>
<gene>
    <name evidence="9" type="ORF">ENL39_02210</name>
</gene>
<evidence type="ECO:0000256" key="1">
    <source>
        <dbReference type="ARBA" id="ARBA00012105"/>
    </source>
</evidence>
<dbReference type="Pfam" id="PF01687">
    <property type="entry name" value="Flavokinase"/>
    <property type="match status" value="1"/>
</dbReference>
<dbReference type="GO" id="GO:0009231">
    <property type="term" value="P:riboflavin biosynthetic process"/>
    <property type="evidence" value="ECO:0007669"/>
    <property type="project" value="InterPro"/>
</dbReference>
<dbReference type="PANTHER" id="PTHR22749:SF6">
    <property type="entry name" value="RIBOFLAVIN KINASE"/>
    <property type="match status" value="1"/>
</dbReference>
<dbReference type="AlphaFoldDB" id="A0A7V5HYI2"/>
<comment type="catalytic activity">
    <reaction evidence="7">
        <text>riboflavin + ATP = FMN + ADP + H(+)</text>
        <dbReference type="Rhea" id="RHEA:14357"/>
        <dbReference type="ChEBI" id="CHEBI:15378"/>
        <dbReference type="ChEBI" id="CHEBI:30616"/>
        <dbReference type="ChEBI" id="CHEBI:57986"/>
        <dbReference type="ChEBI" id="CHEBI:58210"/>
        <dbReference type="ChEBI" id="CHEBI:456216"/>
        <dbReference type="EC" id="2.7.1.26"/>
    </reaction>
</comment>
<keyword evidence="5" id="KW-0547">Nucleotide-binding</keyword>
<comment type="caution">
    <text evidence="9">The sequence shown here is derived from an EMBL/GenBank/DDBJ whole genome shotgun (WGS) entry which is preliminary data.</text>
</comment>
<evidence type="ECO:0000313" key="9">
    <source>
        <dbReference type="EMBL" id="HHF98285.1"/>
    </source>
</evidence>
<keyword evidence="4" id="KW-0808">Transferase</keyword>
<dbReference type="InterPro" id="IPR023465">
    <property type="entry name" value="Riboflavin_kinase_dom_sf"/>
</dbReference>
<dbReference type="EC" id="2.7.1.26" evidence="1"/>
<dbReference type="PANTHER" id="PTHR22749">
    <property type="entry name" value="RIBOFLAVIN KINASE/FMN ADENYLYLTRANSFERASE"/>
    <property type="match status" value="1"/>
</dbReference>
<dbReference type="SMART" id="SM00904">
    <property type="entry name" value="Flavokinase"/>
    <property type="match status" value="1"/>
</dbReference>
<evidence type="ECO:0000256" key="5">
    <source>
        <dbReference type="ARBA" id="ARBA00022741"/>
    </source>
</evidence>
<dbReference type="Gene3D" id="2.40.30.30">
    <property type="entry name" value="Riboflavin kinase-like"/>
    <property type="match status" value="1"/>
</dbReference>
<dbReference type="SUPFAM" id="SSF82114">
    <property type="entry name" value="Riboflavin kinase-like"/>
    <property type="match status" value="1"/>
</dbReference>
<dbReference type="Proteomes" id="UP000886070">
    <property type="component" value="Unassembled WGS sequence"/>
</dbReference>
<protein>
    <recommendedName>
        <fullName evidence="1">riboflavin kinase</fullName>
        <ecNumber evidence="1">2.7.1.26</ecNumber>
    </recommendedName>
</protein>
<evidence type="ECO:0000259" key="8">
    <source>
        <dbReference type="SMART" id="SM00904"/>
    </source>
</evidence>
<dbReference type="GO" id="GO:0005524">
    <property type="term" value="F:ATP binding"/>
    <property type="evidence" value="ECO:0007669"/>
    <property type="project" value="UniProtKB-KW"/>
</dbReference>
<dbReference type="InterPro" id="IPR015865">
    <property type="entry name" value="Riboflavin_kinase_bac/euk"/>
</dbReference>
<proteinExistence type="predicted"/>
<dbReference type="EMBL" id="DRTT01000069">
    <property type="protein sequence ID" value="HHF98285.1"/>
    <property type="molecule type" value="Genomic_DNA"/>
</dbReference>
<keyword evidence="6" id="KW-0067">ATP-binding</keyword>
<accession>A0A7V5HYI2</accession>
<keyword evidence="3" id="KW-0288">FMN</keyword>
<evidence type="ECO:0000256" key="2">
    <source>
        <dbReference type="ARBA" id="ARBA00022630"/>
    </source>
</evidence>
<feature type="non-terminal residue" evidence="9">
    <location>
        <position position="1"/>
    </location>
</feature>
<keyword evidence="2" id="KW-0285">Flavoprotein</keyword>
<evidence type="ECO:0000256" key="7">
    <source>
        <dbReference type="ARBA" id="ARBA00047880"/>
    </source>
</evidence>
<dbReference type="InterPro" id="IPR023468">
    <property type="entry name" value="Riboflavin_kinase"/>
</dbReference>
<evidence type="ECO:0000256" key="3">
    <source>
        <dbReference type="ARBA" id="ARBA00022643"/>
    </source>
</evidence>
<reference evidence="9" key="1">
    <citation type="journal article" date="2020" name="mSystems">
        <title>Genome- and Community-Level Interaction Insights into Carbon Utilization and Element Cycling Functions of Hydrothermarchaeota in Hydrothermal Sediment.</title>
        <authorList>
            <person name="Zhou Z."/>
            <person name="Liu Y."/>
            <person name="Xu W."/>
            <person name="Pan J."/>
            <person name="Luo Z.H."/>
            <person name="Li M."/>
        </authorList>
    </citation>
    <scope>NUCLEOTIDE SEQUENCE [LARGE SCALE GENOMIC DNA]</scope>
    <source>
        <strain evidence="9">HyVt-92</strain>
    </source>
</reference>
<sequence length="92" mass="10570">GVYAGYVEFDGERCKALLNIGAKPTFGDFEPSVEVHIMDFKGELYGKIIKVHLLERIRKIVDFSSPFRLSLQIKKDKEKAEKILEEYFKVCG</sequence>
<evidence type="ECO:0000256" key="6">
    <source>
        <dbReference type="ARBA" id="ARBA00022840"/>
    </source>
</evidence>
<dbReference type="GO" id="GO:0008531">
    <property type="term" value="F:riboflavin kinase activity"/>
    <property type="evidence" value="ECO:0007669"/>
    <property type="project" value="UniProtKB-EC"/>
</dbReference>
<name>A0A7V5HYI2_UNCAE</name>
<organism evidence="9">
    <name type="scientific">Aerophobetes bacterium</name>
    <dbReference type="NCBI Taxonomy" id="2030807"/>
    <lineage>
        <taxon>Bacteria</taxon>
        <taxon>Candidatus Aerophobota</taxon>
    </lineage>
</organism>
<evidence type="ECO:0000256" key="4">
    <source>
        <dbReference type="ARBA" id="ARBA00022679"/>
    </source>
</evidence>
<feature type="domain" description="Riboflavin kinase" evidence="8">
    <location>
        <begin position="1"/>
        <end position="85"/>
    </location>
</feature>